<keyword evidence="5" id="KW-1185">Reference proteome</keyword>
<dbReference type="InterPro" id="IPR003382">
    <property type="entry name" value="Flavoprotein"/>
</dbReference>
<dbReference type="GO" id="GO:0010181">
    <property type="term" value="F:FMN binding"/>
    <property type="evidence" value="ECO:0007669"/>
    <property type="project" value="TreeGrafter"/>
</dbReference>
<dbReference type="OrthoDB" id="1532798at2759"/>
<dbReference type="PANTHER" id="PTHR14359:SF6">
    <property type="entry name" value="PHOSPHOPANTOTHENOYLCYSTEINE DECARBOXYLASE"/>
    <property type="match status" value="1"/>
</dbReference>
<dbReference type="GO" id="GO:0004633">
    <property type="term" value="F:phosphopantothenoylcysteine decarboxylase activity"/>
    <property type="evidence" value="ECO:0007669"/>
    <property type="project" value="TreeGrafter"/>
</dbReference>
<evidence type="ECO:0000256" key="1">
    <source>
        <dbReference type="ARBA" id="ARBA00022993"/>
    </source>
</evidence>
<evidence type="ECO:0000313" key="5">
    <source>
        <dbReference type="Proteomes" id="UP000664859"/>
    </source>
</evidence>
<keyword evidence="1" id="KW-0173">Coenzyme A biosynthesis</keyword>
<dbReference type="Proteomes" id="UP000664859">
    <property type="component" value="Unassembled WGS sequence"/>
</dbReference>
<evidence type="ECO:0000256" key="2">
    <source>
        <dbReference type="ARBA" id="ARBA00038350"/>
    </source>
</evidence>
<dbReference type="GO" id="GO:0071513">
    <property type="term" value="C:phosphopantothenoylcysteine decarboxylase complex"/>
    <property type="evidence" value="ECO:0007669"/>
    <property type="project" value="TreeGrafter"/>
</dbReference>
<dbReference type="InterPro" id="IPR036551">
    <property type="entry name" value="Flavin_trans-like"/>
</dbReference>
<dbReference type="Gene3D" id="3.40.50.1950">
    <property type="entry name" value="Flavin prenyltransferase-like"/>
    <property type="match status" value="1"/>
</dbReference>
<evidence type="ECO:0000313" key="4">
    <source>
        <dbReference type="EMBL" id="KAG5180155.1"/>
    </source>
</evidence>
<sequence length="212" mass="22547">MPEDSEGERHLHRPRILLGATGSVATVKIPRLALLLQEFADVKIIVTKASRAFLDCARDYDRPSYDAWSALEPPMEVLADEGEWGMWSKVGDPVQHVQLREWADLLLIAPLSANTLGKLANGLCDNLLTCVARAWDVTKPLIVAPAMNTHMWSHPLTARHLASLGVLGVTTISPVVKTLACGDTGTGALADVADIAAAVRAALLSDAADGAG</sequence>
<dbReference type="PANTHER" id="PTHR14359">
    <property type="entry name" value="HOMO-OLIGOMERIC FLAVIN CONTAINING CYS DECARBOXYLASE FAMILY"/>
    <property type="match status" value="1"/>
</dbReference>
<reference evidence="4" key="1">
    <citation type="submission" date="2021-02" db="EMBL/GenBank/DDBJ databases">
        <title>First Annotated Genome of the Yellow-green Alga Tribonema minus.</title>
        <authorList>
            <person name="Mahan K.M."/>
        </authorList>
    </citation>
    <scope>NUCLEOTIDE SEQUENCE</scope>
    <source>
        <strain evidence="4">UTEX B ZZ1240</strain>
    </source>
</reference>
<dbReference type="EMBL" id="JAFCMP010000412">
    <property type="protein sequence ID" value="KAG5180155.1"/>
    <property type="molecule type" value="Genomic_DNA"/>
</dbReference>
<proteinExistence type="inferred from homology"/>
<comment type="similarity">
    <text evidence="2">Belongs to the HFCD (homooligomeric flavin containing Cys decarboxylase) superfamily.</text>
</comment>
<accession>A0A835YV88</accession>
<dbReference type="AlphaFoldDB" id="A0A835YV88"/>
<dbReference type="SUPFAM" id="SSF52507">
    <property type="entry name" value="Homo-oligomeric flavin-containing Cys decarboxylases, HFCD"/>
    <property type="match status" value="1"/>
</dbReference>
<comment type="caution">
    <text evidence="4">The sequence shown here is derived from an EMBL/GenBank/DDBJ whole genome shotgun (WGS) entry which is preliminary data.</text>
</comment>
<gene>
    <name evidence="4" type="ORF">JKP88DRAFT_200637</name>
</gene>
<name>A0A835YV88_9STRA</name>
<evidence type="ECO:0000259" key="3">
    <source>
        <dbReference type="Pfam" id="PF02441"/>
    </source>
</evidence>
<dbReference type="Pfam" id="PF02441">
    <property type="entry name" value="Flavoprotein"/>
    <property type="match status" value="1"/>
</dbReference>
<feature type="domain" description="Flavoprotein" evidence="3">
    <location>
        <begin position="15"/>
        <end position="199"/>
    </location>
</feature>
<protein>
    <submittedName>
        <fullName evidence="4">Flavoprotein</fullName>
    </submittedName>
</protein>
<dbReference type="GO" id="GO:0015937">
    <property type="term" value="P:coenzyme A biosynthetic process"/>
    <property type="evidence" value="ECO:0007669"/>
    <property type="project" value="UniProtKB-KW"/>
</dbReference>
<organism evidence="4 5">
    <name type="scientific">Tribonema minus</name>
    <dbReference type="NCBI Taxonomy" id="303371"/>
    <lineage>
        <taxon>Eukaryota</taxon>
        <taxon>Sar</taxon>
        <taxon>Stramenopiles</taxon>
        <taxon>Ochrophyta</taxon>
        <taxon>PX clade</taxon>
        <taxon>Xanthophyceae</taxon>
        <taxon>Tribonematales</taxon>
        <taxon>Tribonemataceae</taxon>
        <taxon>Tribonema</taxon>
    </lineage>
</organism>